<dbReference type="Proteomes" id="UP000694864">
    <property type="component" value="Chromosome 9"/>
</dbReference>
<dbReference type="PANTHER" id="PTHR36333">
    <property type="entry name" value="DIMETHYLALLYL, ADENOSINE TRNA METHYLTHIOTRANSFERASE"/>
    <property type="match status" value="1"/>
</dbReference>
<reference evidence="3" key="2">
    <citation type="submission" date="2025-08" db="UniProtKB">
        <authorList>
            <consortium name="RefSeq"/>
        </authorList>
    </citation>
    <scope>IDENTIFICATION</scope>
    <source>
        <tissue evidence="3">Leaf</tissue>
    </source>
</reference>
<dbReference type="RefSeq" id="XP_010430354.1">
    <property type="nucleotide sequence ID" value="XM_010432052.2"/>
</dbReference>
<proteinExistence type="predicted"/>
<reference evidence="2" key="1">
    <citation type="journal article" date="2014" name="Nat. Commun.">
        <title>The emerging biofuel crop Camelina sativa retains a highly undifferentiated hexaploid genome structure.</title>
        <authorList>
            <person name="Kagale S."/>
            <person name="Koh C."/>
            <person name="Nixon J."/>
            <person name="Bollina V."/>
            <person name="Clarke W.E."/>
            <person name="Tuteja R."/>
            <person name="Spillane C."/>
            <person name="Robinson S.J."/>
            <person name="Links M.G."/>
            <person name="Clarke C."/>
            <person name="Higgins E.E."/>
            <person name="Huebert T."/>
            <person name="Sharpe A.G."/>
            <person name="Parkin I.A."/>
        </authorList>
    </citation>
    <scope>NUCLEOTIDE SEQUENCE [LARGE SCALE GENOMIC DNA]</scope>
    <source>
        <strain evidence="2">cv. DH55</strain>
    </source>
</reference>
<dbReference type="PANTHER" id="PTHR36333:SF1">
    <property type="entry name" value="DIMETHYLALLYL, ADENOSINE TRNA METHYLTHIOTRANSFERASE"/>
    <property type="match status" value="1"/>
</dbReference>
<protein>
    <submittedName>
        <fullName evidence="3">Uncharacterized protein LOC104714619</fullName>
    </submittedName>
</protein>
<dbReference type="GeneID" id="104714619"/>
<evidence type="ECO:0000313" key="2">
    <source>
        <dbReference type="Proteomes" id="UP000694864"/>
    </source>
</evidence>
<keyword evidence="1" id="KW-0175">Coiled coil</keyword>
<name>A0ABM0TRY8_CAMSA</name>
<accession>A0ABM0TRY8</accession>
<keyword evidence="2" id="KW-1185">Reference proteome</keyword>
<organism evidence="2 3">
    <name type="scientific">Camelina sativa</name>
    <name type="common">False flax</name>
    <name type="synonym">Myagrum sativum</name>
    <dbReference type="NCBI Taxonomy" id="90675"/>
    <lineage>
        <taxon>Eukaryota</taxon>
        <taxon>Viridiplantae</taxon>
        <taxon>Streptophyta</taxon>
        <taxon>Embryophyta</taxon>
        <taxon>Tracheophyta</taxon>
        <taxon>Spermatophyta</taxon>
        <taxon>Magnoliopsida</taxon>
        <taxon>eudicotyledons</taxon>
        <taxon>Gunneridae</taxon>
        <taxon>Pentapetalae</taxon>
        <taxon>rosids</taxon>
        <taxon>malvids</taxon>
        <taxon>Brassicales</taxon>
        <taxon>Brassicaceae</taxon>
        <taxon>Camelineae</taxon>
        <taxon>Camelina</taxon>
    </lineage>
</organism>
<feature type="coiled-coil region" evidence="1">
    <location>
        <begin position="56"/>
        <end position="83"/>
    </location>
</feature>
<gene>
    <name evidence="3" type="primary">LOC104714619</name>
</gene>
<sequence>MATLSFGIAAAAATTVRTIPRFNSRRSKISCEWDPKGVLGPAQTGHIARLEFKRRLERDSEAREAFQKQLREEKERRQALRQSRVVPDTAAELIEYFLDTEAQEIEYEIARLRGRLNDEFFAQIRLEIGQIRFAVTKTADIEDRLVELETLQKALEEGIEAYDKMQKELMTATNSLTKILTSTDIKTTLLDMVEKNEINRSLLTLLDENIANAYRGDQKEAGDYMEKIRSSLLKYLTV</sequence>
<evidence type="ECO:0000313" key="3">
    <source>
        <dbReference type="RefSeq" id="XP_010430354.1"/>
    </source>
</evidence>
<evidence type="ECO:0000256" key="1">
    <source>
        <dbReference type="SAM" id="Coils"/>
    </source>
</evidence>